<comment type="subunit">
    <text evidence="8">Part of the Bam complex.</text>
</comment>
<feature type="domain" description="POTRA" evidence="10">
    <location>
        <begin position="35"/>
        <end position="102"/>
    </location>
</feature>
<sequence>MKKISLVPQASSVLVVTAAIVGSVWATPALAFAPFTVKNIEIRGLEHIAPGTVYNYLPIHISETVDDQKAQQAIKELYSTGFFKDVTIARSGDDLLVVVQERPIIASIRTKGIKAFSKDELQGTFKGIGLEERHIFNRAVLDQVVQGLQQQYEGMGYYNAKITTHVEKLPRNRVAIDIDVHQGEQATIKQVTIVGNHAFSESRLRGLFSIGAPDAFSFFTKNDRYSREKLEKSLEKLHDFYLDRGYLNFAIESSQVQVTPNRRYVYITVNIHEGPVYRISKVELTGNLVLPRKDLEKLVEVKPGERFSRERINATNQAIAEKLGDYGYAFANTTPVPEVDEKKHEVAIDFQVDPGNRVYIRRIEISGNDKSRDYVIRRQFRQMEGALYNRELIDRSKLRLQQTGFFDKVDTKTVPVPGHPDELDLDVHVSERPTGSFSVGVGYSNAQGFLFNGSISQNNFMGTGNALSFSANVGGLGTAYNLSFTNPYFTPDGISLGFNLYRNDTNLSTLAIAPYQEIDYGASVTLGIPVLEYVYDYMTLGFDHTNINLQNGANYPLYQNYIDLYGNSANSITLGNDLVYNSTNSPIFPTKGVYGSLSLKAAVPPGKLRFYKAEIKANYYHPFTSWLSGGLGARYGFINSYSGKPVPFFDNFYLGGPTTLPGYQTYALGPQIDGYPVGGTRELLLDANLYFPLPGLQDNKNFRMNLFVASGWVYGVSADSAGNFQYTNNYFPSLGNLRTTAGVGFLWISPLGPLRLSLAIPLDKKPGDLTQPLQFTVGNAF</sequence>
<dbReference type="GO" id="GO:0043165">
    <property type="term" value="P:Gram-negative-bacterium-type cell outer membrane assembly"/>
    <property type="evidence" value="ECO:0007669"/>
    <property type="project" value="UniProtKB-UniRule"/>
</dbReference>
<evidence type="ECO:0000256" key="6">
    <source>
        <dbReference type="ARBA" id="ARBA00023136"/>
    </source>
</evidence>
<keyword evidence="2 8" id="KW-1134">Transmembrane beta strand</keyword>
<dbReference type="Gene3D" id="3.10.20.310">
    <property type="entry name" value="membrane protein fhac"/>
    <property type="match status" value="5"/>
</dbReference>
<dbReference type="AlphaFoldDB" id="A0A059ZP37"/>
<dbReference type="PIRSF" id="PIRSF006076">
    <property type="entry name" value="OM_assembly_OMP85"/>
    <property type="match status" value="1"/>
</dbReference>
<dbReference type="InterPro" id="IPR034746">
    <property type="entry name" value="POTRA"/>
</dbReference>
<evidence type="ECO:0000313" key="12">
    <source>
        <dbReference type="Proteomes" id="UP000005522"/>
    </source>
</evidence>
<dbReference type="Pfam" id="PF07244">
    <property type="entry name" value="POTRA"/>
    <property type="match status" value="5"/>
</dbReference>
<keyword evidence="6 8" id="KW-0472">Membrane</keyword>
<evidence type="ECO:0000259" key="10">
    <source>
        <dbReference type="PROSITE" id="PS51779"/>
    </source>
</evidence>
<dbReference type="InterPro" id="IPR023707">
    <property type="entry name" value="OM_assembly_BamA"/>
</dbReference>
<reference evidence="11 12" key="1">
    <citation type="journal article" date="2009" name="J. Bacteriol.">
        <title>Draft genome sequence of the extremely acidophilic bacterium Acidithiobacillus caldus ATCC 51756 reveals metabolic versatility in the genus Acidithiobacillus.</title>
        <authorList>
            <person name="Valdes J."/>
            <person name="Quatrini R."/>
            <person name="Hallberg K."/>
            <person name="Dopson M."/>
            <person name="Valenzuela P.D."/>
            <person name="Holmes D.S."/>
        </authorList>
    </citation>
    <scope>NUCLEOTIDE SEQUENCE [LARGE SCALE GENOMIC DNA]</scope>
    <source>
        <strain evidence="12">ATCC 51756 / DSM 8584 / KU</strain>
    </source>
</reference>
<dbReference type="InterPro" id="IPR010827">
    <property type="entry name" value="BamA/TamA_POTRA"/>
</dbReference>
<name>A0A059ZP37_ACICK</name>
<protein>
    <recommendedName>
        <fullName evidence="8 9">Outer membrane protein assembly factor BamA</fullName>
    </recommendedName>
</protein>
<dbReference type="HOGENOM" id="CLU_007664_1_0_6"/>
<dbReference type="PANTHER" id="PTHR12815">
    <property type="entry name" value="SORTING AND ASSEMBLY MACHINERY SAMM50 PROTEIN FAMILY MEMBER"/>
    <property type="match status" value="1"/>
</dbReference>
<feature type="domain" description="POTRA" evidence="10">
    <location>
        <begin position="358"/>
        <end position="432"/>
    </location>
</feature>
<feature type="domain" description="POTRA" evidence="10">
    <location>
        <begin position="186"/>
        <end position="274"/>
    </location>
</feature>
<dbReference type="HAMAP" id="MF_01430">
    <property type="entry name" value="OM_assembly_BamA"/>
    <property type="match status" value="1"/>
</dbReference>
<keyword evidence="4 8" id="KW-0732">Signal</keyword>
<organism evidence="11 12">
    <name type="scientific">Acidithiobacillus caldus (strain ATCC 51756 / DSM 8584 / KU)</name>
    <dbReference type="NCBI Taxonomy" id="637389"/>
    <lineage>
        <taxon>Bacteria</taxon>
        <taxon>Pseudomonadati</taxon>
        <taxon>Pseudomonadota</taxon>
        <taxon>Acidithiobacillia</taxon>
        <taxon>Acidithiobacillales</taxon>
        <taxon>Acidithiobacillaceae</taxon>
        <taxon>Acidithiobacillus</taxon>
    </lineage>
</organism>
<dbReference type="RefSeq" id="WP_004871108.1">
    <property type="nucleotide sequence ID" value="NZ_CP005986.1"/>
</dbReference>
<dbReference type="KEGG" id="acz:Acaty_c0832"/>
<dbReference type="NCBIfam" id="TIGR03303">
    <property type="entry name" value="OM_YaeT"/>
    <property type="match status" value="1"/>
</dbReference>
<dbReference type="Proteomes" id="UP000005522">
    <property type="component" value="Chromosome"/>
</dbReference>
<dbReference type="PANTHER" id="PTHR12815:SF23">
    <property type="entry name" value="OUTER MEMBRANE PROTEIN ASSEMBLY FACTOR BAMA"/>
    <property type="match status" value="1"/>
</dbReference>
<comment type="subcellular location">
    <subcellularLocation>
        <location evidence="8">Cell outer membrane</location>
    </subcellularLocation>
    <subcellularLocation>
        <location evidence="1">Membrane</location>
    </subcellularLocation>
</comment>
<keyword evidence="3 8" id="KW-0812">Transmembrane</keyword>
<feature type="domain" description="POTRA" evidence="10">
    <location>
        <begin position="277"/>
        <end position="355"/>
    </location>
</feature>
<evidence type="ECO:0000256" key="2">
    <source>
        <dbReference type="ARBA" id="ARBA00022452"/>
    </source>
</evidence>
<evidence type="ECO:0000256" key="3">
    <source>
        <dbReference type="ARBA" id="ARBA00022692"/>
    </source>
</evidence>
<dbReference type="PROSITE" id="PS51779">
    <property type="entry name" value="POTRA"/>
    <property type="match status" value="4"/>
</dbReference>
<keyword evidence="5 8" id="KW-0677">Repeat</keyword>
<evidence type="ECO:0000256" key="5">
    <source>
        <dbReference type="ARBA" id="ARBA00022737"/>
    </source>
</evidence>
<evidence type="ECO:0000256" key="9">
    <source>
        <dbReference type="NCBIfam" id="TIGR03303"/>
    </source>
</evidence>
<dbReference type="eggNOG" id="COG4775">
    <property type="taxonomic scope" value="Bacteria"/>
</dbReference>
<evidence type="ECO:0000256" key="7">
    <source>
        <dbReference type="ARBA" id="ARBA00023237"/>
    </source>
</evidence>
<dbReference type="Pfam" id="PF01103">
    <property type="entry name" value="Omp85"/>
    <property type="match status" value="1"/>
</dbReference>
<dbReference type="EMBL" id="CP005986">
    <property type="protein sequence ID" value="AIA54709.1"/>
    <property type="molecule type" value="Genomic_DNA"/>
</dbReference>
<evidence type="ECO:0000313" key="11">
    <source>
        <dbReference type="EMBL" id="AIA54709.1"/>
    </source>
</evidence>
<comment type="similarity">
    <text evidence="8">Belongs to the BamA family.</text>
</comment>
<evidence type="ECO:0000256" key="8">
    <source>
        <dbReference type="HAMAP-Rule" id="MF_01430"/>
    </source>
</evidence>
<comment type="function">
    <text evidence="8">Part of the outer membrane protein assembly complex, which is involved in assembly and insertion of beta-barrel proteins into the outer membrane.</text>
</comment>
<proteinExistence type="inferred from homology"/>
<dbReference type="InterPro" id="IPR039910">
    <property type="entry name" value="D15-like"/>
</dbReference>
<keyword evidence="7 8" id="KW-0998">Cell outer membrane</keyword>
<gene>
    <name evidence="8" type="primary">bamA</name>
    <name evidence="11" type="ORF">Acaty_c0832</name>
</gene>
<dbReference type="Gene3D" id="2.40.160.50">
    <property type="entry name" value="membrane protein fhac: a member of the omp85/tpsb transporter family"/>
    <property type="match status" value="1"/>
</dbReference>
<evidence type="ECO:0000256" key="1">
    <source>
        <dbReference type="ARBA" id="ARBA00004370"/>
    </source>
</evidence>
<dbReference type="InterPro" id="IPR000184">
    <property type="entry name" value="Bac_surfAg_D15"/>
</dbReference>
<dbReference type="GO" id="GO:1990063">
    <property type="term" value="C:Bam protein complex"/>
    <property type="evidence" value="ECO:0007669"/>
    <property type="project" value="TreeGrafter"/>
</dbReference>
<evidence type="ECO:0000256" key="4">
    <source>
        <dbReference type="ARBA" id="ARBA00022729"/>
    </source>
</evidence>
<dbReference type="GO" id="GO:0051205">
    <property type="term" value="P:protein insertion into membrane"/>
    <property type="evidence" value="ECO:0007669"/>
    <property type="project" value="UniProtKB-UniRule"/>
</dbReference>
<accession>A0A059ZP37</accession>